<keyword evidence="3 10" id="KW-0963">Cytoplasm</keyword>
<dbReference type="GO" id="GO:0005829">
    <property type="term" value="C:cytosol"/>
    <property type="evidence" value="ECO:0007669"/>
    <property type="project" value="TreeGrafter"/>
</dbReference>
<evidence type="ECO:0000259" key="11">
    <source>
        <dbReference type="Pfam" id="PF05746"/>
    </source>
</evidence>
<dbReference type="PRINTS" id="PR01045">
    <property type="entry name" value="TRNASYNTHGB"/>
</dbReference>
<evidence type="ECO:0000256" key="10">
    <source>
        <dbReference type="HAMAP-Rule" id="MF_00255"/>
    </source>
</evidence>
<organism evidence="12 13">
    <name type="scientific">Mesobacillus subterraneus</name>
    <dbReference type="NCBI Taxonomy" id="285983"/>
    <lineage>
        <taxon>Bacteria</taxon>
        <taxon>Bacillati</taxon>
        <taxon>Bacillota</taxon>
        <taxon>Bacilli</taxon>
        <taxon>Bacillales</taxon>
        <taxon>Bacillaceae</taxon>
        <taxon>Mesobacillus</taxon>
    </lineage>
</organism>
<dbReference type="GO" id="GO:0004820">
    <property type="term" value="F:glycine-tRNA ligase activity"/>
    <property type="evidence" value="ECO:0007669"/>
    <property type="project" value="UniProtKB-UniRule"/>
</dbReference>
<comment type="subcellular location">
    <subcellularLocation>
        <location evidence="1 10">Cytoplasm</location>
    </subcellularLocation>
</comment>
<dbReference type="AlphaFoldDB" id="A0A0D6ZB01"/>
<dbReference type="PANTHER" id="PTHR30075:SF2">
    <property type="entry name" value="GLYCINE--TRNA LIGASE, CHLOROPLASTIC_MITOCHONDRIAL 2"/>
    <property type="match status" value="1"/>
</dbReference>
<keyword evidence="13" id="KW-1185">Reference proteome</keyword>
<dbReference type="SUPFAM" id="SSF109604">
    <property type="entry name" value="HD-domain/PDEase-like"/>
    <property type="match status" value="1"/>
</dbReference>
<evidence type="ECO:0000256" key="9">
    <source>
        <dbReference type="ARBA" id="ARBA00047937"/>
    </source>
</evidence>
<keyword evidence="5 10" id="KW-0547">Nucleotide-binding</keyword>
<dbReference type="InterPro" id="IPR008909">
    <property type="entry name" value="DALR_anticod-bd"/>
</dbReference>
<evidence type="ECO:0000256" key="1">
    <source>
        <dbReference type="ARBA" id="ARBA00004496"/>
    </source>
</evidence>
<dbReference type="EC" id="6.1.1.14" evidence="10"/>
<evidence type="ECO:0000256" key="3">
    <source>
        <dbReference type="ARBA" id="ARBA00022490"/>
    </source>
</evidence>
<protein>
    <recommendedName>
        <fullName evidence="10">Glycine--tRNA ligase beta subunit</fullName>
        <ecNumber evidence="10">6.1.1.14</ecNumber>
    </recommendedName>
    <alternativeName>
        <fullName evidence="10">Glycyl-tRNA synthetase beta subunit</fullName>
        <shortName evidence="10">GlyRS</shortName>
    </alternativeName>
</protein>
<dbReference type="Pfam" id="PF05746">
    <property type="entry name" value="DALR_1"/>
    <property type="match status" value="1"/>
</dbReference>
<feature type="domain" description="DALR anticodon binding" evidence="11">
    <location>
        <begin position="587"/>
        <end position="679"/>
    </location>
</feature>
<dbReference type="Proteomes" id="UP000032512">
    <property type="component" value="Unassembled WGS sequence"/>
</dbReference>
<name>A0A0D6ZB01_9BACI</name>
<evidence type="ECO:0000313" key="12">
    <source>
        <dbReference type="EMBL" id="KIY22697.1"/>
    </source>
</evidence>
<sequence>MTKRNLLLEIGLEEMPARFIPDSINQLASKVENWFHTNSIGFQGISVFSTPRRLALLVRNVEERQEDREEEAKGPAKKIALDENGNWTKASIGFTRGHGMSVDDIYFKEINGIEYVHVKKFIKGQDTSHLLAELKAIITGLSFPKNMRWANLDLRYIRPIKWLVAMFGHEIIPFEIAGVRTGNTTRGHRFLGKEEIELSAPEEYEEALLRQYVVADAQKRKETILAQLKKIGDENDWVIPMDQVLLEEVNNLVEYPTALSGRFEEEFLEIPSEVLITSMKEHQRYFPVKSQQGELLPRFITVRNGDDHHIEKVARGNEKVLRARLADAAFFYKEDQKMEIKAALEKLKNIVYHEEIGTIAEKSDRVRKLVALIAERLNFAPEIVSTADRAAEISKFDLVSQMVYEFPELQGIMGEKYALQKGESRDVAIAINEHYMPRNADDSIPGSLAGALVAIADKLDTIVAFFSLGIIPSGSQDPYALRRQAAGIVQTLSEKQWGIPVESLVGLALSLVSQAGISKRSEEEIYYDLIQFFKLRLKHMLQERSIRYDLIDAVLGGEIGTVLSVVDKAAALQDASGREDFKENIEAFSRVLNIASKKEVHGEIEPDRFENTYEQMLYKKYLELGKKAEEGMDTAAYYQMLADIKPEINAYFEHTMVMAENPDVRENRLNQMAALAVLIMKLGKLNEIVVK</sequence>
<dbReference type="EMBL" id="JXIQ01000052">
    <property type="protein sequence ID" value="KIY22697.1"/>
    <property type="molecule type" value="Genomic_DNA"/>
</dbReference>
<gene>
    <name evidence="10" type="primary">glyS</name>
    <name evidence="12" type="ORF">UB32_07110</name>
</gene>
<keyword evidence="7 10" id="KW-0648">Protein biosynthesis</keyword>
<comment type="caution">
    <text evidence="12">The sequence shown here is derived from an EMBL/GenBank/DDBJ whole genome shotgun (WGS) entry which is preliminary data.</text>
</comment>
<reference evidence="12 13" key="1">
    <citation type="submission" date="2015-01" db="EMBL/GenBank/DDBJ databases">
        <title>Draft genome sequences of the supercritical CO2 tolerant bacteria Bacillus subterraneus MITOT1 and Bacillus cereus MIT0214.</title>
        <authorList>
            <person name="Peet K.C."/>
            <person name="Thompson J.R."/>
        </authorList>
    </citation>
    <scope>NUCLEOTIDE SEQUENCE [LARGE SCALE GENOMIC DNA]</scope>
    <source>
        <strain evidence="12 13">MITOT1</strain>
    </source>
</reference>
<dbReference type="OrthoDB" id="9775440at2"/>
<comment type="similarity">
    <text evidence="2 10">Belongs to the class-II aminoacyl-tRNA synthetase family.</text>
</comment>
<dbReference type="PANTHER" id="PTHR30075">
    <property type="entry name" value="GLYCYL-TRNA SYNTHETASE"/>
    <property type="match status" value="1"/>
</dbReference>
<evidence type="ECO:0000256" key="7">
    <source>
        <dbReference type="ARBA" id="ARBA00022917"/>
    </source>
</evidence>
<dbReference type="GO" id="GO:0006426">
    <property type="term" value="P:glycyl-tRNA aminoacylation"/>
    <property type="evidence" value="ECO:0007669"/>
    <property type="project" value="UniProtKB-UniRule"/>
</dbReference>
<accession>A0A0D6ZB01</accession>
<evidence type="ECO:0000256" key="6">
    <source>
        <dbReference type="ARBA" id="ARBA00022840"/>
    </source>
</evidence>
<dbReference type="NCBIfam" id="TIGR00211">
    <property type="entry name" value="glyS"/>
    <property type="match status" value="1"/>
</dbReference>
<keyword evidence="4 10" id="KW-0436">Ligase</keyword>
<dbReference type="HAMAP" id="MF_00255">
    <property type="entry name" value="Gly_tRNA_synth_beta"/>
    <property type="match status" value="1"/>
</dbReference>
<evidence type="ECO:0000256" key="4">
    <source>
        <dbReference type="ARBA" id="ARBA00022598"/>
    </source>
</evidence>
<proteinExistence type="inferred from homology"/>
<keyword evidence="6 10" id="KW-0067">ATP-binding</keyword>
<evidence type="ECO:0000256" key="8">
    <source>
        <dbReference type="ARBA" id="ARBA00023146"/>
    </source>
</evidence>
<dbReference type="Pfam" id="PF02092">
    <property type="entry name" value="tRNA_synt_2f"/>
    <property type="match status" value="1"/>
</dbReference>
<evidence type="ECO:0000256" key="2">
    <source>
        <dbReference type="ARBA" id="ARBA00008226"/>
    </source>
</evidence>
<dbReference type="PROSITE" id="PS50861">
    <property type="entry name" value="AA_TRNA_LIGASE_II_GLYAB"/>
    <property type="match status" value="1"/>
</dbReference>
<keyword evidence="8 10" id="KW-0030">Aminoacyl-tRNA synthetase</keyword>
<dbReference type="InterPro" id="IPR015944">
    <property type="entry name" value="Gly-tRNA-synth_bsu"/>
</dbReference>
<comment type="subunit">
    <text evidence="10">Tetramer of two alpha and two beta subunits.</text>
</comment>
<dbReference type="PATRIC" id="fig|285983.3.peg.3998"/>
<dbReference type="InterPro" id="IPR006194">
    <property type="entry name" value="Gly-tRNA-synth_heterodimer"/>
</dbReference>
<dbReference type="GO" id="GO:0006420">
    <property type="term" value="P:arginyl-tRNA aminoacylation"/>
    <property type="evidence" value="ECO:0007669"/>
    <property type="project" value="InterPro"/>
</dbReference>
<comment type="catalytic activity">
    <reaction evidence="9 10">
        <text>tRNA(Gly) + glycine + ATP = glycyl-tRNA(Gly) + AMP + diphosphate</text>
        <dbReference type="Rhea" id="RHEA:16013"/>
        <dbReference type="Rhea" id="RHEA-COMP:9664"/>
        <dbReference type="Rhea" id="RHEA-COMP:9683"/>
        <dbReference type="ChEBI" id="CHEBI:30616"/>
        <dbReference type="ChEBI" id="CHEBI:33019"/>
        <dbReference type="ChEBI" id="CHEBI:57305"/>
        <dbReference type="ChEBI" id="CHEBI:78442"/>
        <dbReference type="ChEBI" id="CHEBI:78522"/>
        <dbReference type="ChEBI" id="CHEBI:456215"/>
        <dbReference type="EC" id="6.1.1.14"/>
    </reaction>
</comment>
<dbReference type="GO" id="GO:0004814">
    <property type="term" value="F:arginine-tRNA ligase activity"/>
    <property type="evidence" value="ECO:0007669"/>
    <property type="project" value="InterPro"/>
</dbReference>
<dbReference type="RefSeq" id="WP_044392391.1">
    <property type="nucleotide sequence ID" value="NZ_JXIQ01000052.1"/>
</dbReference>
<evidence type="ECO:0000313" key="13">
    <source>
        <dbReference type="Proteomes" id="UP000032512"/>
    </source>
</evidence>
<evidence type="ECO:0000256" key="5">
    <source>
        <dbReference type="ARBA" id="ARBA00022741"/>
    </source>
</evidence>
<dbReference type="GO" id="GO:0005524">
    <property type="term" value="F:ATP binding"/>
    <property type="evidence" value="ECO:0007669"/>
    <property type="project" value="UniProtKB-UniRule"/>
</dbReference>